<evidence type="ECO:0000313" key="3">
    <source>
        <dbReference type="Proteomes" id="UP000076761"/>
    </source>
</evidence>
<evidence type="ECO:0000256" key="1">
    <source>
        <dbReference type="SAM" id="MobiDB-lite"/>
    </source>
</evidence>
<dbReference type="EMBL" id="KV425746">
    <property type="protein sequence ID" value="KZT17961.1"/>
    <property type="molecule type" value="Genomic_DNA"/>
</dbReference>
<name>A0A165M6G5_9AGAM</name>
<gene>
    <name evidence="2" type="ORF">NEOLEDRAFT_1184759</name>
</gene>
<keyword evidence="3" id="KW-1185">Reference proteome</keyword>
<feature type="region of interest" description="Disordered" evidence="1">
    <location>
        <begin position="83"/>
        <end position="172"/>
    </location>
</feature>
<accession>A0A165M6G5</accession>
<organism evidence="2 3">
    <name type="scientific">Neolentinus lepideus HHB14362 ss-1</name>
    <dbReference type="NCBI Taxonomy" id="1314782"/>
    <lineage>
        <taxon>Eukaryota</taxon>
        <taxon>Fungi</taxon>
        <taxon>Dikarya</taxon>
        <taxon>Basidiomycota</taxon>
        <taxon>Agaricomycotina</taxon>
        <taxon>Agaricomycetes</taxon>
        <taxon>Gloeophyllales</taxon>
        <taxon>Gloeophyllaceae</taxon>
        <taxon>Neolentinus</taxon>
    </lineage>
</organism>
<dbReference type="AlphaFoldDB" id="A0A165M6G5"/>
<protein>
    <submittedName>
        <fullName evidence="2">Uncharacterized protein</fullName>
    </submittedName>
</protein>
<dbReference type="InParanoid" id="A0A165M6G5"/>
<feature type="compositionally biased region" description="Basic and acidic residues" evidence="1">
    <location>
        <begin position="110"/>
        <end position="122"/>
    </location>
</feature>
<feature type="non-terminal residue" evidence="2">
    <location>
        <position position="398"/>
    </location>
</feature>
<evidence type="ECO:0000313" key="2">
    <source>
        <dbReference type="EMBL" id="KZT17961.1"/>
    </source>
</evidence>
<dbReference type="STRING" id="1314782.A0A165M6G5"/>
<feature type="compositionally biased region" description="Basic and acidic residues" evidence="1">
    <location>
        <begin position="83"/>
        <end position="103"/>
    </location>
</feature>
<dbReference type="OrthoDB" id="3331279at2759"/>
<dbReference type="Proteomes" id="UP000076761">
    <property type="component" value="Unassembled WGS sequence"/>
</dbReference>
<sequence length="398" mass="44303">GWRIYIKCHRAWATGALDNISASLDADRLKHLATIGFTASDFDDEVWFPGAFEPPTSEVAKLPHRERKERVIRKLVVAIRREKEKTEEARRQDEERRLKEERRRACHQRNKTDRVREHEPRNRNIQRTIPVKSERPDSSHHYQSTRSVAPRVSASPKRTQPPVSAPSAAEADKSIVSVQQPLGSCEESSAAIVRKDGPSWSALVIPTTTRSDGPFGDKCPELTGSSLEMRPKAAEQDDISESKIATEEQSQVFAIETAGDTVLSDSQLANVPETADTRPSSIASCDGALQTQPENVEVVHGSMPISIGIDYDTLNEMYARAFAHVLALENEEAASDDEEDLTSGTFNPDVVPIEGIESAFYTLPSTAFPDGADLRQKLEHDAKQFEIWNEIYARAFAQ</sequence>
<feature type="non-terminal residue" evidence="2">
    <location>
        <position position="1"/>
    </location>
</feature>
<reference evidence="2 3" key="1">
    <citation type="journal article" date="2016" name="Mol. Biol. Evol.">
        <title>Comparative Genomics of Early-Diverging Mushroom-Forming Fungi Provides Insights into the Origins of Lignocellulose Decay Capabilities.</title>
        <authorList>
            <person name="Nagy L.G."/>
            <person name="Riley R."/>
            <person name="Tritt A."/>
            <person name="Adam C."/>
            <person name="Daum C."/>
            <person name="Floudas D."/>
            <person name="Sun H."/>
            <person name="Yadav J.S."/>
            <person name="Pangilinan J."/>
            <person name="Larsson K.H."/>
            <person name="Matsuura K."/>
            <person name="Barry K."/>
            <person name="Labutti K."/>
            <person name="Kuo R."/>
            <person name="Ohm R.A."/>
            <person name="Bhattacharya S.S."/>
            <person name="Shirouzu T."/>
            <person name="Yoshinaga Y."/>
            <person name="Martin F.M."/>
            <person name="Grigoriev I.V."/>
            <person name="Hibbett D.S."/>
        </authorList>
    </citation>
    <scope>NUCLEOTIDE SEQUENCE [LARGE SCALE GENOMIC DNA]</scope>
    <source>
        <strain evidence="2 3">HHB14362 ss-1</strain>
    </source>
</reference>
<proteinExistence type="predicted"/>